<comment type="subcellular location">
    <subcellularLocation>
        <location evidence="1">Membrane</location>
        <topology evidence="1">Multi-pass membrane protein</topology>
    </subcellularLocation>
</comment>
<name>A0A7J7K6K3_BUGNE</name>
<keyword evidence="3" id="KW-0813">Transport</keyword>
<dbReference type="CDD" id="cd03249">
    <property type="entry name" value="ABC_MTABC3_MDL1_MDL2"/>
    <property type="match status" value="1"/>
</dbReference>
<keyword evidence="14" id="KW-1185">Reference proteome</keyword>
<dbReference type="GO" id="GO:0090374">
    <property type="term" value="P:oligopeptide export from mitochondrion"/>
    <property type="evidence" value="ECO:0007669"/>
    <property type="project" value="TreeGrafter"/>
</dbReference>
<evidence type="ECO:0000256" key="2">
    <source>
        <dbReference type="ARBA" id="ARBA00007577"/>
    </source>
</evidence>
<evidence type="ECO:0000256" key="4">
    <source>
        <dbReference type="ARBA" id="ARBA00022692"/>
    </source>
</evidence>
<comment type="caution">
    <text evidence="13">The sequence shown here is derived from an EMBL/GenBank/DDBJ whole genome shotgun (WGS) entry which is preliminary data.</text>
</comment>
<dbReference type="Proteomes" id="UP000593567">
    <property type="component" value="Unassembled WGS sequence"/>
</dbReference>
<comment type="similarity">
    <text evidence="2">Belongs to the ABC transporter superfamily. ABCB family. Multidrug resistance exporter (TC 3.A.1.201) subfamily.</text>
</comment>
<evidence type="ECO:0000256" key="11">
    <source>
        <dbReference type="ARBA" id="ARBA00023180"/>
    </source>
</evidence>
<accession>A0A7J7K6K3</accession>
<dbReference type="GO" id="GO:0005524">
    <property type="term" value="F:ATP binding"/>
    <property type="evidence" value="ECO:0007669"/>
    <property type="project" value="UniProtKB-KW"/>
</dbReference>
<evidence type="ECO:0000256" key="1">
    <source>
        <dbReference type="ARBA" id="ARBA00004141"/>
    </source>
</evidence>
<dbReference type="GO" id="GO:0016887">
    <property type="term" value="F:ATP hydrolysis activity"/>
    <property type="evidence" value="ECO:0007669"/>
    <property type="project" value="InterPro"/>
</dbReference>
<sequence>MMLQENYKAGIEFKDAVFHYPTRPTVKVLKQLCVSVEPGQTLALVGSSGCGKSTTVQLIERFYDADEGEVKVGDRDVKNLNVAWLRTQIGLVSQEPILFDRSIAENIKYGANHREVTMDEVIQAATKANIHQFISDLPLGYETRVGDKGTQLSGGQKQRVAIARAMVRNPTILLLDEATSALDSESETVVQEALDNASKGRTTVVIAHRLSTVRNADKIAVIRHGHVTEMGTHDELIASKGFYYKLYNIQKVRQ</sequence>
<keyword evidence="10" id="KW-0472">Membrane</keyword>
<dbReference type="EMBL" id="VXIV02001212">
    <property type="protein sequence ID" value="KAF6033877.1"/>
    <property type="molecule type" value="Genomic_DNA"/>
</dbReference>
<dbReference type="SUPFAM" id="SSF52540">
    <property type="entry name" value="P-loop containing nucleoside triphosphate hydrolases"/>
    <property type="match status" value="1"/>
</dbReference>
<dbReference type="PANTHER" id="PTHR43394:SF27">
    <property type="entry name" value="ATP-DEPENDENT TRANSLOCASE ABCB1-LIKE"/>
    <property type="match status" value="1"/>
</dbReference>
<evidence type="ECO:0000256" key="9">
    <source>
        <dbReference type="ARBA" id="ARBA00022989"/>
    </source>
</evidence>
<dbReference type="PANTHER" id="PTHR43394">
    <property type="entry name" value="ATP-DEPENDENT PERMEASE MDL1, MITOCHONDRIAL"/>
    <property type="match status" value="1"/>
</dbReference>
<evidence type="ECO:0000256" key="6">
    <source>
        <dbReference type="ARBA" id="ARBA00022741"/>
    </source>
</evidence>
<dbReference type="Gene3D" id="3.40.50.300">
    <property type="entry name" value="P-loop containing nucleotide triphosphate hydrolases"/>
    <property type="match status" value="1"/>
</dbReference>
<keyword evidence="9" id="KW-1133">Transmembrane helix</keyword>
<reference evidence="13" key="1">
    <citation type="submission" date="2020-06" db="EMBL/GenBank/DDBJ databases">
        <title>Draft genome of Bugula neritina, a colonial animal packing powerful symbionts and potential medicines.</title>
        <authorList>
            <person name="Rayko M."/>
        </authorList>
    </citation>
    <scope>NUCLEOTIDE SEQUENCE [LARGE SCALE GENOMIC DNA]</scope>
    <source>
        <strain evidence="13">Kwan_BN1</strain>
    </source>
</reference>
<feature type="domain" description="ABC transporter" evidence="12">
    <location>
        <begin position="11"/>
        <end position="249"/>
    </location>
</feature>
<dbReference type="FunFam" id="3.40.50.300:FF:000479">
    <property type="entry name" value="Multidrug resistance protein 1A"/>
    <property type="match status" value="1"/>
</dbReference>
<dbReference type="InterPro" id="IPR039421">
    <property type="entry name" value="Type_1_exporter"/>
</dbReference>
<evidence type="ECO:0000313" key="14">
    <source>
        <dbReference type="Proteomes" id="UP000593567"/>
    </source>
</evidence>
<evidence type="ECO:0000256" key="7">
    <source>
        <dbReference type="ARBA" id="ARBA00022840"/>
    </source>
</evidence>
<proteinExistence type="inferred from homology"/>
<keyword evidence="7" id="KW-0067">ATP-binding</keyword>
<dbReference type="GO" id="GO:0005743">
    <property type="term" value="C:mitochondrial inner membrane"/>
    <property type="evidence" value="ECO:0007669"/>
    <property type="project" value="TreeGrafter"/>
</dbReference>
<protein>
    <submittedName>
        <fullName evidence="13">ABCB11</fullName>
    </submittedName>
</protein>
<evidence type="ECO:0000256" key="10">
    <source>
        <dbReference type="ARBA" id="ARBA00023136"/>
    </source>
</evidence>
<keyword evidence="11" id="KW-0325">Glycoprotein</keyword>
<dbReference type="Pfam" id="PF00005">
    <property type="entry name" value="ABC_tran"/>
    <property type="match status" value="1"/>
</dbReference>
<organism evidence="13 14">
    <name type="scientific">Bugula neritina</name>
    <name type="common">Brown bryozoan</name>
    <name type="synonym">Sertularia neritina</name>
    <dbReference type="NCBI Taxonomy" id="10212"/>
    <lineage>
        <taxon>Eukaryota</taxon>
        <taxon>Metazoa</taxon>
        <taxon>Spiralia</taxon>
        <taxon>Lophotrochozoa</taxon>
        <taxon>Bryozoa</taxon>
        <taxon>Gymnolaemata</taxon>
        <taxon>Cheilostomatida</taxon>
        <taxon>Flustrina</taxon>
        <taxon>Buguloidea</taxon>
        <taxon>Bugulidae</taxon>
        <taxon>Bugula</taxon>
    </lineage>
</organism>
<dbReference type="OrthoDB" id="6500128at2759"/>
<keyword evidence="4" id="KW-0812">Transmembrane</keyword>
<keyword evidence="8" id="KW-1278">Translocase</keyword>
<dbReference type="PROSITE" id="PS50893">
    <property type="entry name" value="ABC_TRANSPORTER_2"/>
    <property type="match status" value="1"/>
</dbReference>
<evidence type="ECO:0000256" key="5">
    <source>
        <dbReference type="ARBA" id="ARBA00022737"/>
    </source>
</evidence>
<evidence type="ECO:0000313" key="13">
    <source>
        <dbReference type="EMBL" id="KAF6033877.1"/>
    </source>
</evidence>
<evidence type="ECO:0000256" key="8">
    <source>
        <dbReference type="ARBA" id="ARBA00022967"/>
    </source>
</evidence>
<evidence type="ECO:0000256" key="3">
    <source>
        <dbReference type="ARBA" id="ARBA00022448"/>
    </source>
</evidence>
<evidence type="ECO:0000259" key="12">
    <source>
        <dbReference type="PROSITE" id="PS50893"/>
    </source>
</evidence>
<keyword evidence="5" id="KW-0677">Repeat</keyword>
<gene>
    <name evidence="13" type="ORF">EB796_007812</name>
</gene>
<dbReference type="InterPro" id="IPR003439">
    <property type="entry name" value="ABC_transporter-like_ATP-bd"/>
</dbReference>
<dbReference type="InterPro" id="IPR027417">
    <property type="entry name" value="P-loop_NTPase"/>
</dbReference>
<dbReference type="PROSITE" id="PS00211">
    <property type="entry name" value="ABC_TRANSPORTER_1"/>
    <property type="match status" value="1"/>
</dbReference>
<dbReference type="AlphaFoldDB" id="A0A7J7K6K3"/>
<dbReference type="InterPro" id="IPR003593">
    <property type="entry name" value="AAA+_ATPase"/>
</dbReference>
<dbReference type="InterPro" id="IPR017871">
    <property type="entry name" value="ABC_transporter-like_CS"/>
</dbReference>
<dbReference type="SMART" id="SM00382">
    <property type="entry name" value="AAA"/>
    <property type="match status" value="1"/>
</dbReference>
<keyword evidence="6" id="KW-0547">Nucleotide-binding</keyword>
<dbReference type="GO" id="GO:0015421">
    <property type="term" value="F:ABC-type oligopeptide transporter activity"/>
    <property type="evidence" value="ECO:0007669"/>
    <property type="project" value="TreeGrafter"/>
</dbReference>